<name>A0A0M2UTN7_9BACT</name>
<dbReference type="Gene3D" id="1.50.10.150">
    <property type="entry name" value="Voltage-dependent anion channel"/>
    <property type="match status" value="1"/>
</dbReference>
<feature type="transmembrane region" description="Helical" evidence="8">
    <location>
        <begin position="236"/>
        <end position="259"/>
    </location>
</feature>
<feature type="transmembrane region" description="Helical" evidence="8">
    <location>
        <begin position="271"/>
        <end position="293"/>
    </location>
</feature>
<evidence type="ECO:0000313" key="9">
    <source>
        <dbReference type="EMBL" id="KKO18975.1"/>
    </source>
</evidence>
<keyword evidence="4" id="KW-1003">Cell membrane</keyword>
<feature type="transmembrane region" description="Helical" evidence="8">
    <location>
        <begin position="201"/>
        <end position="224"/>
    </location>
</feature>
<feature type="transmembrane region" description="Helical" evidence="8">
    <location>
        <begin position="345"/>
        <end position="366"/>
    </location>
</feature>
<dbReference type="EMBL" id="LAQJ01000226">
    <property type="protein sequence ID" value="KKO18975.1"/>
    <property type="molecule type" value="Genomic_DNA"/>
</dbReference>
<sequence length="425" mass="48105">MKYLIPEKSARRQFRKVAIAHGIKKSDTAEIKGCKIFFISDIIAEIIVPYYKSLTRRDDTQKGVIKNTIKTFHPAYFAMVMSTGIISIASHLLGFTAISRGLFYLNIIAYIIILSLQILRVKMYWNNLYADLSNPTISLVFFTTVAATNVLGSQFVTIVNYPEVAKAFWYFGILLWSMVSLATFSILFIKCEQKIELVLHGGWLTATVGTQSVAVFGAILAPKFGAGAGFVMFSSFVWWMIGSFLYVVLITLIMFRLVFFKISPDALVPPYWINMGALAITTLAGSAICINIPKVKGHYADLLGFTKGITLFFWSFGTWWIPFLIIVGIWKYLFHKTQFKYNPLYWAMVFPLGMYTASTMRLSQAIRIPFIAHISKYFIYAAYIAWIFIFIQMIISIIKAATAKEAPKMKEEKALQPQMAGIAKD</sequence>
<evidence type="ECO:0000256" key="2">
    <source>
        <dbReference type="ARBA" id="ARBA00008566"/>
    </source>
</evidence>
<feature type="transmembrane region" description="Helical" evidence="8">
    <location>
        <begin position="313"/>
        <end position="333"/>
    </location>
</feature>
<evidence type="ECO:0000256" key="7">
    <source>
        <dbReference type="ARBA" id="ARBA00023136"/>
    </source>
</evidence>
<keyword evidence="3" id="KW-0813">Transport</keyword>
<keyword evidence="6 8" id="KW-1133">Transmembrane helix</keyword>
<comment type="subcellular location">
    <subcellularLocation>
        <location evidence="1">Cell membrane</location>
        <topology evidence="1">Multi-pass membrane protein</topology>
    </subcellularLocation>
</comment>
<comment type="similarity">
    <text evidence="2">Belongs to the tellurite-resistance/dicarboxylate transporter (TDT) family.</text>
</comment>
<dbReference type="GO" id="GO:0005886">
    <property type="term" value="C:plasma membrane"/>
    <property type="evidence" value="ECO:0007669"/>
    <property type="project" value="UniProtKB-SubCell"/>
</dbReference>
<evidence type="ECO:0000256" key="1">
    <source>
        <dbReference type="ARBA" id="ARBA00004651"/>
    </source>
</evidence>
<evidence type="ECO:0000256" key="3">
    <source>
        <dbReference type="ARBA" id="ARBA00022448"/>
    </source>
</evidence>
<evidence type="ECO:0000256" key="5">
    <source>
        <dbReference type="ARBA" id="ARBA00022692"/>
    </source>
</evidence>
<evidence type="ECO:0000256" key="8">
    <source>
        <dbReference type="SAM" id="Phobius"/>
    </source>
</evidence>
<keyword evidence="5 8" id="KW-0812">Transmembrane</keyword>
<accession>A0A0M2UTN7</accession>
<dbReference type="PATRIC" id="fig|380242.3.peg.2942"/>
<protein>
    <submittedName>
        <fullName evidence="9">C4-dicarboxylate transporter</fullName>
    </submittedName>
</protein>
<feature type="transmembrane region" description="Helical" evidence="8">
    <location>
        <begin position="101"/>
        <end position="119"/>
    </location>
</feature>
<feature type="transmembrane region" description="Helical" evidence="8">
    <location>
        <begin position="139"/>
        <end position="161"/>
    </location>
</feature>
<comment type="caution">
    <text evidence="9">The sequence shown here is derived from an EMBL/GenBank/DDBJ whole genome shotgun (WGS) entry which is preliminary data.</text>
</comment>
<dbReference type="Proteomes" id="UP000034954">
    <property type="component" value="Unassembled WGS sequence"/>
</dbReference>
<keyword evidence="7 8" id="KW-0472">Membrane</keyword>
<dbReference type="PANTHER" id="PTHR31686:SF1">
    <property type="entry name" value="SULFITE EFFLUX PUMP SSU1"/>
    <property type="match status" value="1"/>
</dbReference>
<evidence type="ECO:0000256" key="4">
    <source>
        <dbReference type="ARBA" id="ARBA00022475"/>
    </source>
</evidence>
<proteinExistence type="inferred from homology"/>
<dbReference type="GO" id="GO:0000319">
    <property type="term" value="F:sulfite transmembrane transporter activity"/>
    <property type="evidence" value="ECO:0007669"/>
    <property type="project" value="TreeGrafter"/>
</dbReference>
<feature type="transmembrane region" description="Helical" evidence="8">
    <location>
        <begin position="75"/>
        <end position="95"/>
    </location>
</feature>
<evidence type="ECO:0000256" key="6">
    <source>
        <dbReference type="ARBA" id="ARBA00022989"/>
    </source>
</evidence>
<keyword evidence="10" id="KW-1185">Reference proteome</keyword>
<feature type="transmembrane region" description="Helical" evidence="8">
    <location>
        <begin position="378"/>
        <end position="401"/>
    </location>
</feature>
<dbReference type="InterPro" id="IPR038665">
    <property type="entry name" value="Voltage-dep_anion_channel_sf"/>
</dbReference>
<feature type="transmembrane region" description="Helical" evidence="8">
    <location>
        <begin position="167"/>
        <end position="189"/>
    </location>
</feature>
<dbReference type="CDD" id="cd09319">
    <property type="entry name" value="TDT_like_1"/>
    <property type="match status" value="1"/>
</dbReference>
<dbReference type="PANTHER" id="PTHR31686">
    <property type="match status" value="1"/>
</dbReference>
<dbReference type="Pfam" id="PF03595">
    <property type="entry name" value="SLAC1"/>
    <property type="match status" value="1"/>
</dbReference>
<dbReference type="InterPro" id="IPR051629">
    <property type="entry name" value="Sulfite_efflux_TDT"/>
</dbReference>
<reference evidence="9 10" key="1">
    <citation type="journal article" date="2013" name="BMC Microbiol.">
        <title>Identification of the type II cytochrome c maturation pathway in anammox bacteria by comparative genomics.</title>
        <authorList>
            <person name="Ferousi C."/>
            <person name="Speth D.R."/>
            <person name="Reimann J."/>
            <person name="Op den Camp H.J."/>
            <person name="Allen J.W."/>
            <person name="Keltjens J.T."/>
            <person name="Jetten M.S."/>
        </authorList>
    </citation>
    <scope>NUCLEOTIDE SEQUENCE [LARGE SCALE GENOMIC DNA]</scope>
    <source>
        <strain evidence="9">RU1</strain>
    </source>
</reference>
<dbReference type="AlphaFoldDB" id="A0A0M2UTN7"/>
<organism evidence="9 10">
    <name type="scientific">Candidatus Brocadia fulgida</name>
    <dbReference type="NCBI Taxonomy" id="380242"/>
    <lineage>
        <taxon>Bacteria</taxon>
        <taxon>Pseudomonadati</taxon>
        <taxon>Planctomycetota</taxon>
        <taxon>Candidatus Brocadiia</taxon>
        <taxon>Candidatus Brocadiales</taxon>
        <taxon>Candidatus Brocadiaceae</taxon>
        <taxon>Candidatus Brocadia</taxon>
    </lineage>
</organism>
<gene>
    <name evidence="9" type="ORF">BROFUL_02368</name>
</gene>
<dbReference type="InterPro" id="IPR004695">
    <property type="entry name" value="SLAC1/Mae1/Ssu1/TehA"/>
</dbReference>
<evidence type="ECO:0000313" key="10">
    <source>
        <dbReference type="Proteomes" id="UP000034954"/>
    </source>
</evidence>